<keyword evidence="1 2" id="KW-0732">Signal</keyword>
<feature type="signal peptide" evidence="2">
    <location>
        <begin position="1"/>
        <end position="19"/>
    </location>
</feature>
<evidence type="ECO:0000256" key="1">
    <source>
        <dbReference type="ARBA" id="ARBA00022729"/>
    </source>
</evidence>
<name>A0ABV9L6V9_9FLAO</name>
<reference evidence="5" key="1">
    <citation type="journal article" date="2019" name="Int. J. Syst. Evol. Microbiol.">
        <title>The Global Catalogue of Microorganisms (GCM) 10K type strain sequencing project: providing services to taxonomists for standard genome sequencing and annotation.</title>
        <authorList>
            <consortium name="The Broad Institute Genomics Platform"/>
            <consortium name="The Broad Institute Genome Sequencing Center for Infectious Disease"/>
            <person name="Wu L."/>
            <person name="Ma J."/>
        </authorList>
    </citation>
    <scope>NUCLEOTIDE SEQUENCE [LARGE SCALE GENOMIC DNA]</scope>
    <source>
        <strain evidence="5">CGMCC 4.7427</strain>
    </source>
</reference>
<dbReference type="InterPro" id="IPR026444">
    <property type="entry name" value="Secre_tail"/>
</dbReference>
<dbReference type="NCBIfam" id="NF038128">
    <property type="entry name" value="choice_anch_J"/>
    <property type="match status" value="1"/>
</dbReference>
<dbReference type="EMBL" id="JBHSHB010000008">
    <property type="protein sequence ID" value="MFC4689704.1"/>
    <property type="molecule type" value="Genomic_DNA"/>
</dbReference>
<evidence type="ECO:0000256" key="2">
    <source>
        <dbReference type="SAM" id="SignalP"/>
    </source>
</evidence>
<evidence type="ECO:0000313" key="4">
    <source>
        <dbReference type="EMBL" id="MFC4689704.1"/>
    </source>
</evidence>
<dbReference type="NCBIfam" id="TIGR04183">
    <property type="entry name" value="Por_Secre_tail"/>
    <property type="match status" value="1"/>
</dbReference>
<dbReference type="Pfam" id="PF18962">
    <property type="entry name" value="Por_Secre_tail"/>
    <property type="match status" value="1"/>
</dbReference>
<organism evidence="4 5">
    <name type="scientific">Dokdonia genika</name>
    <dbReference type="NCBI Taxonomy" id="308113"/>
    <lineage>
        <taxon>Bacteria</taxon>
        <taxon>Pseudomonadati</taxon>
        <taxon>Bacteroidota</taxon>
        <taxon>Flavobacteriia</taxon>
        <taxon>Flavobacteriales</taxon>
        <taxon>Flavobacteriaceae</taxon>
        <taxon>Dokdonia</taxon>
    </lineage>
</organism>
<dbReference type="RefSeq" id="WP_380032439.1">
    <property type="nucleotide sequence ID" value="NZ_JBHSHB010000008.1"/>
</dbReference>
<comment type="caution">
    <text evidence="4">The sequence shown here is derived from an EMBL/GenBank/DDBJ whole genome shotgun (WGS) entry which is preliminary data.</text>
</comment>
<feature type="chain" id="PRO_5046949888" evidence="2">
    <location>
        <begin position="20"/>
        <end position="284"/>
    </location>
</feature>
<evidence type="ECO:0000313" key="5">
    <source>
        <dbReference type="Proteomes" id="UP001595878"/>
    </source>
</evidence>
<feature type="domain" description="Secretion system C-terminal sorting" evidence="3">
    <location>
        <begin position="220"/>
        <end position="281"/>
    </location>
</feature>
<gene>
    <name evidence="4" type="ORF">ACFO5T_04605</name>
</gene>
<sequence length="284" mass="30283">MKQITLIAAFFLAVFTMNAQNTLIDEGFDDITTLTDYTVLNVSDTPNTDIFQGNDAVFEAFDGASTSYLGMNFNATGGSVIDVYFITPELNLSNGDELTFYTRTGAASAFPDRLEVRLDPDGSGTEPTSSSNGSYTDLLLEINPSLAVGGYPEDWEQQVVTMSGLPDGGVITKVAFRYWVTDGGPAGNNSNYIGIDRLTVDATLSTEELLAQGLNISVASKILTISSQEELVNAKIFNLLGQDVRTSSLSGNTDTVDLNDLPTGVYVAQISSATASTSIKIVNK</sequence>
<evidence type="ECO:0000259" key="3">
    <source>
        <dbReference type="Pfam" id="PF18962"/>
    </source>
</evidence>
<dbReference type="Proteomes" id="UP001595878">
    <property type="component" value="Unassembled WGS sequence"/>
</dbReference>
<dbReference type="Gene3D" id="2.60.120.200">
    <property type="match status" value="1"/>
</dbReference>
<protein>
    <submittedName>
        <fullName evidence="4">Choice-of-anchor J domain-containing protein</fullName>
    </submittedName>
</protein>
<accession>A0ABV9L6V9</accession>
<proteinExistence type="predicted"/>
<keyword evidence="5" id="KW-1185">Reference proteome</keyword>